<dbReference type="InterPro" id="IPR020946">
    <property type="entry name" value="Flavin_mOase-like"/>
</dbReference>
<evidence type="ECO:0000256" key="2">
    <source>
        <dbReference type="ARBA" id="ARBA00022630"/>
    </source>
</evidence>
<dbReference type="Gramene" id="CDP15887">
    <property type="protein sequence ID" value="CDP15887"/>
    <property type="gene ID" value="GSCOC_T00016792001"/>
</dbReference>
<feature type="transmembrane region" description="Helical" evidence="6">
    <location>
        <begin position="77"/>
        <end position="96"/>
    </location>
</feature>
<dbReference type="SMR" id="A0A068V5P8"/>
<name>A0A068V5P8_COFCA</name>
<dbReference type="EMBL" id="HG739196">
    <property type="protein sequence ID" value="CDP15887.1"/>
    <property type="molecule type" value="Genomic_DNA"/>
</dbReference>
<keyword evidence="6" id="KW-0472">Membrane</keyword>
<keyword evidence="8" id="KW-1185">Reference proteome</keyword>
<evidence type="ECO:0000313" key="8">
    <source>
        <dbReference type="Proteomes" id="UP000295252"/>
    </source>
</evidence>
<dbReference type="PANTHER" id="PTHR23023">
    <property type="entry name" value="DIMETHYLANILINE MONOOXYGENASE"/>
    <property type="match status" value="1"/>
</dbReference>
<dbReference type="EC" id="1.-.-.-" evidence="5"/>
<dbReference type="InParanoid" id="A0A068V5P8"/>
<keyword evidence="4 5" id="KW-0560">Oxidoreductase</keyword>
<dbReference type="GO" id="GO:0050661">
    <property type="term" value="F:NADP binding"/>
    <property type="evidence" value="ECO:0007669"/>
    <property type="project" value="InterPro"/>
</dbReference>
<gene>
    <name evidence="7" type="ORF">GSCOC_T00016792001</name>
</gene>
<evidence type="ECO:0000256" key="4">
    <source>
        <dbReference type="ARBA" id="ARBA00023002"/>
    </source>
</evidence>
<keyword evidence="3 5" id="KW-0274">FAD</keyword>
<dbReference type="STRING" id="49390.A0A068V5P8"/>
<evidence type="ECO:0000256" key="6">
    <source>
        <dbReference type="SAM" id="Phobius"/>
    </source>
</evidence>
<protein>
    <recommendedName>
        <fullName evidence="5">Flavin-containing monooxygenase</fullName>
        <ecNumber evidence="5">1.-.-.-</ecNumber>
    </recommendedName>
</protein>
<evidence type="ECO:0000256" key="5">
    <source>
        <dbReference type="RuleBase" id="RU361177"/>
    </source>
</evidence>
<evidence type="ECO:0000256" key="3">
    <source>
        <dbReference type="ARBA" id="ARBA00022827"/>
    </source>
</evidence>
<proteinExistence type="inferred from homology"/>
<dbReference type="InterPro" id="IPR036188">
    <property type="entry name" value="FAD/NAD-bd_sf"/>
</dbReference>
<dbReference type="AlphaFoldDB" id="A0A068V5P8"/>
<comment type="similarity">
    <text evidence="1 5">Belongs to the FMO family.</text>
</comment>
<organism evidence="7 8">
    <name type="scientific">Coffea canephora</name>
    <name type="common">Robusta coffee</name>
    <dbReference type="NCBI Taxonomy" id="49390"/>
    <lineage>
        <taxon>Eukaryota</taxon>
        <taxon>Viridiplantae</taxon>
        <taxon>Streptophyta</taxon>
        <taxon>Embryophyta</taxon>
        <taxon>Tracheophyta</taxon>
        <taxon>Spermatophyta</taxon>
        <taxon>Magnoliopsida</taxon>
        <taxon>eudicotyledons</taxon>
        <taxon>Gunneridae</taxon>
        <taxon>Pentapetalae</taxon>
        <taxon>asterids</taxon>
        <taxon>lamiids</taxon>
        <taxon>Gentianales</taxon>
        <taxon>Rubiaceae</taxon>
        <taxon>Ixoroideae</taxon>
        <taxon>Gardenieae complex</taxon>
        <taxon>Bertiereae - Coffeeae clade</taxon>
        <taxon>Coffeeae</taxon>
        <taxon>Coffea</taxon>
    </lineage>
</organism>
<dbReference type="GO" id="GO:0004499">
    <property type="term" value="F:N,N-dimethylaniline monooxygenase activity"/>
    <property type="evidence" value="ECO:0007669"/>
    <property type="project" value="InterPro"/>
</dbReference>
<dbReference type="Pfam" id="PF00743">
    <property type="entry name" value="FMO-like"/>
    <property type="match status" value="1"/>
</dbReference>
<keyword evidence="5" id="KW-0503">Monooxygenase</keyword>
<dbReference type="PhylomeDB" id="A0A068V5P8"/>
<comment type="cofactor">
    <cofactor evidence="5">
        <name>FAD</name>
        <dbReference type="ChEBI" id="CHEBI:57692"/>
    </cofactor>
</comment>
<reference evidence="8" key="1">
    <citation type="journal article" date="2014" name="Science">
        <title>The coffee genome provides insight into the convergent evolution of caffeine biosynthesis.</title>
        <authorList>
            <person name="Denoeud F."/>
            <person name="Carretero-Paulet L."/>
            <person name="Dereeper A."/>
            <person name="Droc G."/>
            <person name="Guyot R."/>
            <person name="Pietrella M."/>
            <person name="Zheng C."/>
            <person name="Alberti A."/>
            <person name="Anthony F."/>
            <person name="Aprea G."/>
            <person name="Aury J.M."/>
            <person name="Bento P."/>
            <person name="Bernard M."/>
            <person name="Bocs S."/>
            <person name="Campa C."/>
            <person name="Cenci A."/>
            <person name="Combes M.C."/>
            <person name="Crouzillat D."/>
            <person name="Da Silva C."/>
            <person name="Daddiego L."/>
            <person name="De Bellis F."/>
            <person name="Dussert S."/>
            <person name="Garsmeur O."/>
            <person name="Gayraud T."/>
            <person name="Guignon V."/>
            <person name="Jahn K."/>
            <person name="Jamilloux V."/>
            <person name="Joet T."/>
            <person name="Labadie K."/>
            <person name="Lan T."/>
            <person name="Leclercq J."/>
            <person name="Lepelley M."/>
            <person name="Leroy T."/>
            <person name="Li L.T."/>
            <person name="Librado P."/>
            <person name="Lopez L."/>
            <person name="Munoz A."/>
            <person name="Noel B."/>
            <person name="Pallavicini A."/>
            <person name="Perrotta G."/>
            <person name="Poncet V."/>
            <person name="Pot D."/>
            <person name="Priyono X."/>
            <person name="Rigoreau M."/>
            <person name="Rouard M."/>
            <person name="Rozas J."/>
            <person name="Tranchant-Dubreuil C."/>
            <person name="VanBuren R."/>
            <person name="Zhang Q."/>
            <person name="Andrade A.C."/>
            <person name="Argout X."/>
            <person name="Bertrand B."/>
            <person name="de Kochko A."/>
            <person name="Graziosi G."/>
            <person name="Henry R.J."/>
            <person name="Jayarama X."/>
            <person name="Ming R."/>
            <person name="Nagai C."/>
            <person name="Rounsley S."/>
            <person name="Sankoff D."/>
            <person name="Giuliano G."/>
            <person name="Albert V.A."/>
            <person name="Wincker P."/>
            <person name="Lashermes P."/>
        </authorList>
    </citation>
    <scope>NUCLEOTIDE SEQUENCE [LARGE SCALE GENOMIC DNA]</scope>
    <source>
        <strain evidence="8">cv. DH200-94</strain>
    </source>
</reference>
<keyword evidence="2 5" id="KW-0285">Flavoprotein</keyword>
<dbReference type="Gene3D" id="3.50.50.60">
    <property type="entry name" value="FAD/NAD(P)-binding domain"/>
    <property type="match status" value="2"/>
</dbReference>
<evidence type="ECO:0000313" key="7">
    <source>
        <dbReference type="EMBL" id="CDP15887.1"/>
    </source>
</evidence>
<dbReference type="GO" id="GO:0050660">
    <property type="term" value="F:flavin adenine dinucleotide binding"/>
    <property type="evidence" value="ECO:0007669"/>
    <property type="project" value="InterPro"/>
</dbReference>
<sequence length="97" mass="10804">MFFISVCNSNYSSNLQVEYCYENGEIAFKDGALIAADAILHATGFKYDFPFLNTKGIDTTDDNGVHPFYKHVFPPQLAPALSFIGIYQTGLVLILFL</sequence>
<evidence type="ECO:0000256" key="1">
    <source>
        <dbReference type="ARBA" id="ARBA00009183"/>
    </source>
</evidence>
<dbReference type="InterPro" id="IPR050346">
    <property type="entry name" value="FMO-like"/>
</dbReference>
<accession>A0A068V5P8</accession>
<keyword evidence="6" id="KW-1133">Transmembrane helix</keyword>
<dbReference type="Proteomes" id="UP000295252">
    <property type="component" value="Chromosome VII"/>
</dbReference>
<dbReference type="OrthoDB" id="66881at2759"/>
<keyword evidence="6" id="KW-0812">Transmembrane</keyword>